<dbReference type="InterPro" id="IPR029055">
    <property type="entry name" value="Ntn_hydrolases_N"/>
</dbReference>
<dbReference type="PANTHER" id="PTHR43284">
    <property type="entry name" value="ASPARAGINE SYNTHETASE (GLUTAMINE-HYDROLYZING)"/>
    <property type="match status" value="1"/>
</dbReference>
<comment type="similarity">
    <text evidence="2">Belongs to the asparagine synthetase family.</text>
</comment>
<dbReference type="InterPro" id="IPR001962">
    <property type="entry name" value="Asn_synthase"/>
</dbReference>
<dbReference type="GO" id="GO:0004066">
    <property type="term" value="F:asparagine synthase (glutamine-hydrolyzing) activity"/>
    <property type="evidence" value="ECO:0007669"/>
    <property type="project" value="UniProtKB-EC"/>
</dbReference>
<comment type="catalytic activity">
    <reaction evidence="7">
        <text>L-aspartate + L-glutamine + ATP + H2O = L-asparagine + L-glutamate + AMP + diphosphate + H(+)</text>
        <dbReference type="Rhea" id="RHEA:12228"/>
        <dbReference type="ChEBI" id="CHEBI:15377"/>
        <dbReference type="ChEBI" id="CHEBI:15378"/>
        <dbReference type="ChEBI" id="CHEBI:29985"/>
        <dbReference type="ChEBI" id="CHEBI:29991"/>
        <dbReference type="ChEBI" id="CHEBI:30616"/>
        <dbReference type="ChEBI" id="CHEBI:33019"/>
        <dbReference type="ChEBI" id="CHEBI:58048"/>
        <dbReference type="ChEBI" id="CHEBI:58359"/>
        <dbReference type="ChEBI" id="CHEBI:456215"/>
        <dbReference type="EC" id="6.3.5.4"/>
    </reaction>
</comment>
<dbReference type="CDD" id="cd01991">
    <property type="entry name" value="Asn_synthase_B_C"/>
    <property type="match status" value="1"/>
</dbReference>
<evidence type="ECO:0000313" key="8">
    <source>
        <dbReference type="EMBL" id="ARN23232.1"/>
    </source>
</evidence>
<dbReference type="Gene3D" id="3.60.20.10">
    <property type="entry name" value="Glutamine Phosphoribosylpyrophosphate, subunit 1, domain 1"/>
    <property type="match status" value="1"/>
</dbReference>
<keyword evidence="4" id="KW-0547">Nucleotide-binding</keyword>
<dbReference type="NCBIfam" id="TIGR01536">
    <property type="entry name" value="asn_synth_AEB"/>
    <property type="match status" value="1"/>
</dbReference>
<organism evidence="8 9">
    <name type="scientific">Piscinibacter gummiphilus</name>
    <dbReference type="NCBI Taxonomy" id="946333"/>
    <lineage>
        <taxon>Bacteria</taxon>
        <taxon>Pseudomonadati</taxon>
        <taxon>Pseudomonadota</taxon>
        <taxon>Betaproteobacteria</taxon>
        <taxon>Burkholderiales</taxon>
        <taxon>Sphaerotilaceae</taxon>
        <taxon>Piscinibacter</taxon>
    </lineage>
</organism>
<proteinExistence type="inferred from homology"/>
<dbReference type="PANTHER" id="PTHR43284:SF1">
    <property type="entry name" value="ASPARAGINE SYNTHETASE"/>
    <property type="match status" value="1"/>
</dbReference>
<dbReference type="GO" id="GO:0005829">
    <property type="term" value="C:cytosol"/>
    <property type="evidence" value="ECO:0007669"/>
    <property type="project" value="TreeGrafter"/>
</dbReference>
<dbReference type="KEGG" id="rgu:A4W93_26860"/>
<dbReference type="EMBL" id="CP015118">
    <property type="protein sequence ID" value="ARN23232.1"/>
    <property type="molecule type" value="Genomic_DNA"/>
</dbReference>
<dbReference type="STRING" id="946333.A4W93_26860"/>
<evidence type="ECO:0000256" key="7">
    <source>
        <dbReference type="ARBA" id="ARBA00048741"/>
    </source>
</evidence>
<dbReference type="SUPFAM" id="SSF56235">
    <property type="entry name" value="N-terminal nucleophile aminohydrolases (Ntn hydrolases)"/>
    <property type="match status" value="1"/>
</dbReference>
<dbReference type="Proteomes" id="UP000193427">
    <property type="component" value="Chromosome"/>
</dbReference>
<keyword evidence="9" id="KW-1185">Reference proteome</keyword>
<dbReference type="InterPro" id="IPR017932">
    <property type="entry name" value="GATase_2_dom"/>
</dbReference>
<dbReference type="AlphaFoldDB" id="A0A1W6LG23"/>
<evidence type="ECO:0000256" key="6">
    <source>
        <dbReference type="ARBA" id="ARBA00022962"/>
    </source>
</evidence>
<dbReference type="EC" id="6.3.5.4" evidence="3"/>
<gene>
    <name evidence="8" type="ORF">A4W93_26860</name>
</gene>
<reference evidence="8 9" key="1">
    <citation type="submission" date="2016-04" db="EMBL/GenBank/DDBJ databases">
        <title>Complete genome sequence of natural rubber-degrading, novel Gram-negative bacterium, Rhizobacter gummiphilus strain NS21.</title>
        <authorList>
            <person name="Tabata M."/>
            <person name="Kasai D."/>
            <person name="Fukuda M."/>
        </authorList>
    </citation>
    <scope>NUCLEOTIDE SEQUENCE [LARGE SCALE GENOMIC DNA]</scope>
    <source>
        <strain evidence="8 9">NS21</strain>
    </source>
</reference>
<dbReference type="OrthoDB" id="9763290at2"/>
<evidence type="ECO:0000313" key="9">
    <source>
        <dbReference type="Proteomes" id="UP000193427"/>
    </source>
</evidence>
<dbReference type="SUPFAM" id="SSF52402">
    <property type="entry name" value="Adenine nucleotide alpha hydrolases-like"/>
    <property type="match status" value="1"/>
</dbReference>
<dbReference type="CDD" id="cd00712">
    <property type="entry name" value="AsnB"/>
    <property type="match status" value="1"/>
</dbReference>
<sequence>MCGIAGILDLGRAPAPTRAELGAMIGALHHRGPDGTGFHLDGPVGLAHARLSIIDLAGGHQPLANEDDTVWTVFNGEIFNYIELRADLERAGHRFATHSDTEVIVHLYEEHGDDFVQHLNGQFAIALWDRRRQRLVLARDRTGIRPLFHMVHAGRLLFASEVKSLFAVPGVPRRLDPHALAEIFTFWSPIGDRSVFDGVQSLPPGHRMVIENGRAEMSCYWDWTFPEGPIADDRPAEDLADELRALMIDAVRLQLRSDVPVGAYLSGGLDSSIITSLIHHHTDVPLRTFSVTFDDGEFDESAYQRELVDHLGTKHSQVRCTRADIAANFPRTLWHTESPVLRTAPTPLMMLAGLAREQGYKVVLTGEGADEVFGGYDIFKEARVRRFMARQPQSAGRAQLLKRLYPYLKHSPASGGLFAKQFFSEGLEHLGQPWFAHVPRWNTTGRIAQYFSKAQADAVAGWSPFAAIGATLPEAIGRWSPMARDQYVEAHTLMSGYLLSSQGDRMAMGHSIEGRFPFLDHRVIEFANRLPPRYKLMGLTEKYLLKRSMKGLLPESVRTRSKQPYRAPDSASFFHDGKPVAYVSDLLNEERIRQAGYFDPEPVRRLVEKCRAGRAIGFGDNMAFVGILSTMWIDAMFVRGDAVAARP</sequence>
<dbReference type="InterPro" id="IPR014729">
    <property type="entry name" value="Rossmann-like_a/b/a_fold"/>
</dbReference>
<dbReference type="RefSeq" id="WP_085753551.1">
    <property type="nucleotide sequence ID" value="NZ_BSPR01000017.1"/>
</dbReference>
<evidence type="ECO:0000256" key="3">
    <source>
        <dbReference type="ARBA" id="ARBA00012737"/>
    </source>
</evidence>
<dbReference type="PIRSF" id="PIRSF001589">
    <property type="entry name" value="Asn_synthetase_glu-h"/>
    <property type="match status" value="1"/>
</dbReference>
<protein>
    <recommendedName>
        <fullName evidence="3">asparagine synthase (glutamine-hydrolyzing)</fullName>
        <ecNumber evidence="3">6.3.5.4</ecNumber>
    </recommendedName>
</protein>
<keyword evidence="6" id="KW-0315">Glutamine amidotransferase</keyword>
<dbReference type="GO" id="GO:0005524">
    <property type="term" value="F:ATP binding"/>
    <property type="evidence" value="ECO:0007669"/>
    <property type="project" value="UniProtKB-KW"/>
</dbReference>
<evidence type="ECO:0000256" key="1">
    <source>
        <dbReference type="ARBA" id="ARBA00005187"/>
    </source>
</evidence>
<evidence type="ECO:0000256" key="2">
    <source>
        <dbReference type="ARBA" id="ARBA00005752"/>
    </source>
</evidence>
<dbReference type="Pfam" id="PF13537">
    <property type="entry name" value="GATase_7"/>
    <property type="match status" value="1"/>
</dbReference>
<keyword evidence="5" id="KW-0067">ATP-binding</keyword>
<dbReference type="InterPro" id="IPR051786">
    <property type="entry name" value="ASN_synthetase/amidase"/>
</dbReference>
<name>A0A1W6LG23_9BURK</name>
<dbReference type="GO" id="GO:0006529">
    <property type="term" value="P:asparagine biosynthetic process"/>
    <property type="evidence" value="ECO:0007669"/>
    <property type="project" value="InterPro"/>
</dbReference>
<accession>A0A1W6LG23</accession>
<dbReference type="InterPro" id="IPR033738">
    <property type="entry name" value="AsnB_N"/>
</dbReference>
<dbReference type="PROSITE" id="PS51278">
    <property type="entry name" value="GATASE_TYPE_2"/>
    <property type="match status" value="1"/>
</dbReference>
<dbReference type="InterPro" id="IPR006426">
    <property type="entry name" value="Asn_synth_AEB"/>
</dbReference>
<dbReference type="Gene3D" id="3.40.50.620">
    <property type="entry name" value="HUPs"/>
    <property type="match status" value="2"/>
</dbReference>
<dbReference type="Pfam" id="PF00733">
    <property type="entry name" value="Asn_synthase"/>
    <property type="match status" value="1"/>
</dbReference>
<comment type="pathway">
    <text evidence="1">Amino-acid biosynthesis; L-asparagine biosynthesis; L-asparagine from L-aspartate (L-Gln route): step 1/1.</text>
</comment>
<evidence type="ECO:0000256" key="5">
    <source>
        <dbReference type="ARBA" id="ARBA00022840"/>
    </source>
</evidence>
<evidence type="ECO:0000256" key="4">
    <source>
        <dbReference type="ARBA" id="ARBA00022741"/>
    </source>
</evidence>